<evidence type="ECO:0000256" key="9">
    <source>
        <dbReference type="ARBA" id="ARBA00023136"/>
    </source>
</evidence>
<dbReference type="GO" id="GO:0005743">
    <property type="term" value="C:mitochondrial inner membrane"/>
    <property type="evidence" value="ECO:0007669"/>
    <property type="project" value="UniProtKB-SubCell"/>
</dbReference>
<evidence type="ECO:0000256" key="10">
    <source>
        <dbReference type="ARBA" id="ARBA00023239"/>
    </source>
</evidence>
<comment type="pathway">
    <text evidence="2 12">Porphyrin-containing compound metabolism; protoheme biosynthesis; protoheme from protoporphyrin-IX: step 1/1.</text>
</comment>
<evidence type="ECO:0000256" key="12">
    <source>
        <dbReference type="RuleBase" id="RU000607"/>
    </source>
</evidence>
<dbReference type="STRING" id="1109443.G4TTZ3"/>
<sequence length="424" mass="47120">MRHSLRIASRHVPRLASKQTTRALATAETRLHRPSTDGKPPTAVVLLNMGGPSTLSEVNSFLTNLFSDKDLIPLPFQSLLAPWIARRRTPKIEQQYADIGGGSPILRYTQEQGRLMCQLLDELSPETAPHKPYVAFRYANPLTSQTLAELKADGVKRAIAFTQYPQYSCSTTGSSLNELYRKANRGEAGKIKWSVIDRWAMHDGLVDAFTNLIYKALLKFPVERRSKAVLLFSAHSLPMSVVNRGDPYVMEVATTVGSVMKRLASVDGFQNPYRLVWQSQVGPSAWMGQQTIEALKGLARLGPIEEKRAEKSAKNKLSELVSVGYTDVVLVPIAFTSDHIETLYELDLEYVKEGKELGLNVQRAESLNVSPTFIRAMADLVHEHLKSTEAEGGQPVSTQMMLRCPGCTNETCGEQKRWFAGWGS</sequence>
<protein>
    <recommendedName>
        <fullName evidence="12">Ferrochelatase</fullName>
        <ecNumber evidence="12">4.98.1.1</ecNumber>
    </recommendedName>
</protein>
<dbReference type="InParanoid" id="G4TTZ3"/>
<comment type="subcellular location">
    <subcellularLocation>
        <location evidence="1">Mitochondrion inner membrane</location>
        <topology evidence="1">Peripheral membrane protein</topology>
        <orientation evidence="1">Matrix side</orientation>
    </subcellularLocation>
</comment>
<dbReference type="InterPro" id="IPR019772">
    <property type="entry name" value="Ferrochelatase_AS"/>
</dbReference>
<dbReference type="SUPFAM" id="SSF53800">
    <property type="entry name" value="Chelatase"/>
    <property type="match status" value="1"/>
</dbReference>
<evidence type="ECO:0000313" key="14">
    <source>
        <dbReference type="Proteomes" id="UP000007148"/>
    </source>
</evidence>
<dbReference type="Proteomes" id="UP000007148">
    <property type="component" value="Unassembled WGS sequence"/>
</dbReference>
<evidence type="ECO:0000256" key="8">
    <source>
        <dbReference type="ARBA" id="ARBA00023133"/>
    </source>
</evidence>
<dbReference type="InterPro" id="IPR001015">
    <property type="entry name" value="Ferrochelatase"/>
</dbReference>
<keyword evidence="9" id="KW-0472">Membrane</keyword>
<dbReference type="CDD" id="cd03411">
    <property type="entry name" value="Ferrochelatase_N"/>
    <property type="match status" value="1"/>
</dbReference>
<dbReference type="AlphaFoldDB" id="G4TTZ3"/>
<dbReference type="UniPathway" id="UPA00252">
    <property type="reaction ID" value="UER00325"/>
</dbReference>
<evidence type="ECO:0000256" key="4">
    <source>
        <dbReference type="ARBA" id="ARBA00022792"/>
    </source>
</evidence>
<keyword evidence="5" id="KW-0809">Transit peptide</keyword>
<evidence type="ECO:0000256" key="2">
    <source>
        <dbReference type="ARBA" id="ARBA00004943"/>
    </source>
</evidence>
<dbReference type="InterPro" id="IPR033644">
    <property type="entry name" value="Ferrochelatase_C"/>
</dbReference>
<keyword evidence="10 12" id="KW-0456">Lyase</keyword>
<evidence type="ECO:0000256" key="3">
    <source>
        <dbReference type="ARBA" id="ARBA00007718"/>
    </source>
</evidence>
<evidence type="ECO:0000256" key="11">
    <source>
        <dbReference type="ARBA" id="ARBA00023244"/>
    </source>
</evidence>
<evidence type="ECO:0000256" key="6">
    <source>
        <dbReference type="ARBA" id="ARBA00023004"/>
    </source>
</evidence>
<keyword evidence="8 12" id="KW-0350">Heme biosynthesis</keyword>
<dbReference type="OMA" id="DPYHCEC"/>
<organism evidence="13 14">
    <name type="scientific">Serendipita indica (strain DSM 11827)</name>
    <name type="common">Root endophyte fungus</name>
    <name type="synonym">Piriformospora indica</name>
    <dbReference type="NCBI Taxonomy" id="1109443"/>
    <lineage>
        <taxon>Eukaryota</taxon>
        <taxon>Fungi</taxon>
        <taxon>Dikarya</taxon>
        <taxon>Basidiomycota</taxon>
        <taxon>Agaricomycotina</taxon>
        <taxon>Agaricomycetes</taxon>
        <taxon>Sebacinales</taxon>
        <taxon>Serendipitaceae</taxon>
        <taxon>Serendipita</taxon>
    </lineage>
</organism>
<dbReference type="PANTHER" id="PTHR11108:SF1">
    <property type="entry name" value="FERROCHELATASE, MITOCHONDRIAL"/>
    <property type="match status" value="1"/>
</dbReference>
<dbReference type="NCBIfam" id="TIGR00109">
    <property type="entry name" value="hemH"/>
    <property type="match status" value="1"/>
</dbReference>
<accession>G4TTZ3</accession>
<evidence type="ECO:0000256" key="7">
    <source>
        <dbReference type="ARBA" id="ARBA00023128"/>
    </source>
</evidence>
<dbReference type="EMBL" id="CAFZ01000355">
    <property type="protein sequence ID" value="CCA74786.1"/>
    <property type="molecule type" value="Genomic_DNA"/>
</dbReference>
<name>G4TTZ3_SERID</name>
<dbReference type="PANTHER" id="PTHR11108">
    <property type="entry name" value="FERROCHELATASE"/>
    <property type="match status" value="1"/>
</dbReference>
<keyword evidence="4 12" id="KW-0999">Mitochondrion inner membrane</keyword>
<comment type="caution">
    <text evidence="13">The sequence shown here is derived from an EMBL/GenBank/DDBJ whole genome shotgun (WGS) entry which is preliminary data.</text>
</comment>
<dbReference type="HOGENOM" id="CLU_018884_1_0_1"/>
<keyword evidence="11 12" id="KW-0627">Porphyrin biosynthesis</keyword>
<dbReference type="CDD" id="cd00419">
    <property type="entry name" value="Ferrochelatase_C"/>
    <property type="match status" value="1"/>
</dbReference>
<dbReference type="EC" id="4.98.1.1" evidence="12"/>
<keyword evidence="14" id="KW-1185">Reference proteome</keyword>
<dbReference type="GO" id="GO:0004325">
    <property type="term" value="F:ferrochelatase activity"/>
    <property type="evidence" value="ECO:0007669"/>
    <property type="project" value="UniProtKB-UniRule"/>
</dbReference>
<dbReference type="InterPro" id="IPR033659">
    <property type="entry name" value="Ferrochelatase_N"/>
</dbReference>
<dbReference type="FunFam" id="3.40.50.1400:FF:000003">
    <property type="entry name" value="Ferrochelatase"/>
    <property type="match status" value="1"/>
</dbReference>
<reference evidence="13 14" key="1">
    <citation type="journal article" date="2011" name="PLoS Pathog.">
        <title>Endophytic Life Strategies Decoded by Genome and Transcriptome Analyses of the Mutualistic Root Symbiont Piriformospora indica.</title>
        <authorList>
            <person name="Zuccaro A."/>
            <person name="Lahrmann U."/>
            <person name="Guldener U."/>
            <person name="Langen G."/>
            <person name="Pfiffi S."/>
            <person name="Biedenkopf D."/>
            <person name="Wong P."/>
            <person name="Samans B."/>
            <person name="Grimm C."/>
            <person name="Basiewicz M."/>
            <person name="Murat C."/>
            <person name="Martin F."/>
            <person name="Kogel K.H."/>
        </authorList>
    </citation>
    <scope>NUCLEOTIDE SEQUENCE [LARGE SCALE GENOMIC DNA]</scope>
    <source>
        <strain evidence="13 14">DSM 11827</strain>
    </source>
</reference>
<dbReference type="Pfam" id="PF00762">
    <property type="entry name" value="Ferrochelatase"/>
    <property type="match status" value="2"/>
</dbReference>
<dbReference type="OrthoDB" id="1323at2759"/>
<dbReference type="GO" id="GO:0006783">
    <property type="term" value="P:heme biosynthetic process"/>
    <property type="evidence" value="ECO:0007669"/>
    <property type="project" value="UniProtKB-UniRule"/>
</dbReference>
<comment type="function">
    <text evidence="12">Catalyzes the ferrous insertion into protoporphyrin IX.</text>
</comment>
<dbReference type="FunCoup" id="G4TTZ3">
    <property type="interactions" value="447"/>
</dbReference>
<dbReference type="Gene3D" id="3.40.50.1400">
    <property type="match status" value="2"/>
</dbReference>
<evidence type="ECO:0000256" key="1">
    <source>
        <dbReference type="ARBA" id="ARBA00004443"/>
    </source>
</evidence>
<dbReference type="eggNOG" id="KOG1321">
    <property type="taxonomic scope" value="Eukaryota"/>
</dbReference>
<proteinExistence type="inferred from homology"/>
<keyword evidence="6 12" id="KW-0408">Iron</keyword>
<comment type="similarity">
    <text evidence="3 12">Belongs to the ferrochelatase family.</text>
</comment>
<gene>
    <name evidence="13" type="ORF">PIIN_08755</name>
</gene>
<keyword evidence="7" id="KW-0496">Mitochondrion</keyword>
<evidence type="ECO:0000313" key="13">
    <source>
        <dbReference type="EMBL" id="CCA74786.1"/>
    </source>
</evidence>
<dbReference type="PROSITE" id="PS00534">
    <property type="entry name" value="FERROCHELATASE"/>
    <property type="match status" value="1"/>
</dbReference>
<comment type="catalytic activity">
    <reaction evidence="12">
        <text>heme b + 2 H(+) = protoporphyrin IX + Fe(2+)</text>
        <dbReference type="Rhea" id="RHEA:22584"/>
        <dbReference type="ChEBI" id="CHEBI:15378"/>
        <dbReference type="ChEBI" id="CHEBI:29033"/>
        <dbReference type="ChEBI" id="CHEBI:57306"/>
        <dbReference type="ChEBI" id="CHEBI:60344"/>
        <dbReference type="EC" id="4.98.1.1"/>
    </reaction>
</comment>
<dbReference type="HAMAP" id="MF_00323">
    <property type="entry name" value="Ferrochelatase"/>
    <property type="match status" value="1"/>
</dbReference>
<evidence type="ECO:0000256" key="5">
    <source>
        <dbReference type="ARBA" id="ARBA00022946"/>
    </source>
</evidence>